<proteinExistence type="predicted"/>
<gene>
    <name evidence="2" type="ORF">GJU41_04620</name>
</gene>
<accession>A0A6I2M7D3</accession>
<evidence type="ECO:0000256" key="1">
    <source>
        <dbReference type="SAM" id="MobiDB-lite"/>
    </source>
</evidence>
<name>A0A6I2M7D3_9BACI</name>
<comment type="caution">
    <text evidence="2">The sequence shown here is derived from an EMBL/GenBank/DDBJ whole genome shotgun (WGS) entry which is preliminary data.</text>
</comment>
<dbReference type="AlphaFoldDB" id="A0A6I2M7D3"/>
<evidence type="ECO:0000313" key="3">
    <source>
        <dbReference type="Proteomes" id="UP000441585"/>
    </source>
</evidence>
<feature type="region of interest" description="Disordered" evidence="1">
    <location>
        <begin position="89"/>
        <end position="111"/>
    </location>
</feature>
<evidence type="ECO:0000313" key="2">
    <source>
        <dbReference type="EMBL" id="MRX53244.1"/>
    </source>
</evidence>
<keyword evidence="3" id="KW-1185">Reference proteome</keyword>
<protein>
    <submittedName>
        <fullName evidence="2">DUF3905 domain-containing protein</fullName>
    </submittedName>
</protein>
<dbReference type="InterPro" id="IPR024999">
    <property type="entry name" value="DUF3905"/>
</dbReference>
<reference evidence="2 3" key="1">
    <citation type="submission" date="2019-11" db="EMBL/GenBank/DDBJ databases">
        <title>Bacillus idriensis genome.</title>
        <authorList>
            <person name="Konopka E.N."/>
            <person name="Newman J.D."/>
        </authorList>
    </citation>
    <scope>NUCLEOTIDE SEQUENCE [LARGE SCALE GENOMIC DNA]</scope>
    <source>
        <strain evidence="2 3">DSM 19097</strain>
    </source>
</reference>
<dbReference type="Pfam" id="PF13045">
    <property type="entry name" value="DUF3905"/>
    <property type="match status" value="1"/>
</dbReference>
<dbReference type="Proteomes" id="UP000441585">
    <property type="component" value="Unassembled WGS sequence"/>
</dbReference>
<dbReference type="RefSeq" id="WP_070876019.1">
    <property type="nucleotide sequence ID" value="NZ_CAJGAA010000001.1"/>
</dbReference>
<organism evidence="2 3">
    <name type="scientific">Metabacillus idriensis</name>
    <dbReference type="NCBI Taxonomy" id="324768"/>
    <lineage>
        <taxon>Bacteria</taxon>
        <taxon>Bacillati</taxon>
        <taxon>Bacillota</taxon>
        <taxon>Bacilli</taxon>
        <taxon>Bacillales</taxon>
        <taxon>Bacillaceae</taxon>
        <taxon>Metabacillus</taxon>
    </lineage>
</organism>
<sequence>MSKKDEYSLDDTLPHQASAPSWKGTGISMQKPFINEHGVVIGDSFYNSRQSPLNQWSDEVDPAIMAGDQWVHPTNDIGWNTSENRELIESKKKPEGFPFTHPDKDAGYGQD</sequence>
<dbReference type="EMBL" id="WKKF01000001">
    <property type="protein sequence ID" value="MRX53244.1"/>
    <property type="molecule type" value="Genomic_DNA"/>
</dbReference>
<feature type="region of interest" description="Disordered" evidence="1">
    <location>
        <begin position="1"/>
        <end position="26"/>
    </location>
</feature>